<dbReference type="SUPFAM" id="SSF81321">
    <property type="entry name" value="Family A G protein-coupled receptor-like"/>
    <property type="match status" value="1"/>
</dbReference>
<evidence type="ECO:0000256" key="9">
    <source>
        <dbReference type="ARBA" id="ARBA00023224"/>
    </source>
</evidence>
<evidence type="ECO:0000313" key="13">
    <source>
        <dbReference type="Proteomes" id="UP000285301"/>
    </source>
</evidence>
<dbReference type="PANTHER" id="PTHR24230">
    <property type="entry name" value="G-PROTEIN COUPLED RECEPTOR"/>
    <property type="match status" value="1"/>
</dbReference>
<proteinExistence type="inferred from homology"/>
<sequence length="188" mass="21214">MNLNLSINGSNYFMSENESDKHLEMLIAKTRAKLFPEIIAYSVLFLVGAIGNLRALFDLLKRRHLRKAINILMVHLTLADLIVVFISIPIEIFWCITVVWKAGVIGCKLFQFLSVFGLYLSSCLIVCISIDRYYAFTKTKTNSYINANLTRNLLALAWTMSTIFSLPQAPTAQFYTDVIGISLFSASL</sequence>
<evidence type="ECO:0000259" key="11">
    <source>
        <dbReference type="PROSITE" id="PS50262"/>
    </source>
</evidence>
<evidence type="ECO:0000256" key="5">
    <source>
        <dbReference type="ARBA" id="ARBA00022989"/>
    </source>
</evidence>
<name>A0A3S4QTM1_9ACAR</name>
<evidence type="ECO:0000256" key="1">
    <source>
        <dbReference type="ARBA" id="ARBA00004651"/>
    </source>
</evidence>
<dbReference type="PRINTS" id="PR00237">
    <property type="entry name" value="GPCRRHODOPSN"/>
</dbReference>
<dbReference type="GO" id="GO:0008528">
    <property type="term" value="F:G protein-coupled peptide receptor activity"/>
    <property type="evidence" value="ECO:0007669"/>
    <property type="project" value="TreeGrafter"/>
</dbReference>
<reference evidence="12 13" key="1">
    <citation type="journal article" date="2018" name="Gigascience">
        <title>Genomes of trombidid mites reveal novel predicted allergens and laterally-transferred genes associated with secondary metabolism.</title>
        <authorList>
            <person name="Dong X."/>
            <person name="Chaisiri K."/>
            <person name="Xia D."/>
            <person name="Armstrong S.D."/>
            <person name="Fang Y."/>
            <person name="Donnelly M.J."/>
            <person name="Kadowaki T."/>
            <person name="McGarry J.W."/>
            <person name="Darby A.C."/>
            <person name="Makepeace B.L."/>
        </authorList>
    </citation>
    <scope>NUCLEOTIDE SEQUENCE [LARGE SCALE GENOMIC DNA]</scope>
    <source>
        <strain evidence="12">UoL-WK</strain>
    </source>
</reference>
<evidence type="ECO:0000256" key="4">
    <source>
        <dbReference type="ARBA" id="ARBA00022692"/>
    </source>
</evidence>
<protein>
    <submittedName>
        <fullName evidence="12">Gonadotropin-releasing hormone II receptor-like protein</fullName>
    </submittedName>
</protein>
<gene>
    <name evidence="12" type="ORF">B4U79_05691</name>
</gene>
<feature type="domain" description="G-protein coupled receptors family 1 profile" evidence="11">
    <location>
        <begin position="51"/>
        <end position="188"/>
    </location>
</feature>
<dbReference type="PROSITE" id="PS50262">
    <property type="entry name" value="G_PROTEIN_RECEP_F1_2"/>
    <property type="match status" value="1"/>
</dbReference>
<keyword evidence="7 10" id="KW-0472">Membrane</keyword>
<evidence type="ECO:0000256" key="8">
    <source>
        <dbReference type="ARBA" id="ARBA00023170"/>
    </source>
</evidence>
<evidence type="ECO:0000256" key="7">
    <source>
        <dbReference type="ARBA" id="ARBA00023136"/>
    </source>
</evidence>
<dbReference type="InterPro" id="IPR017452">
    <property type="entry name" value="GPCR_Rhodpsn_7TM"/>
</dbReference>
<keyword evidence="5 10" id="KW-1133">Transmembrane helix</keyword>
<evidence type="ECO:0000313" key="12">
    <source>
        <dbReference type="EMBL" id="RWS07643.1"/>
    </source>
</evidence>
<dbReference type="STRING" id="1965070.A0A3S4QTM1"/>
<organism evidence="12 13">
    <name type="scientific">Dinothrombium tinctorium</name>
    <dbReference type="NCBI Taxonomy" id="1965070"/>
    <lineage>
        <taxon>Eukaryota</taxon>
        <taxon>Metazoa</taxon>
        <taxon>Ecdysozoa</taxon>
        <taxon>Arthropoda</taxon>
        <taxon>Chelicerata</taxon>
        <taxon>Arachnida</taxon>
        <taxon>Acari</taxon>
        <taxon>Acariformes</taxon>
        <taxon>Trombidiformes</taxon>
        <taxon>Prostigmata</taxon>
        <taxon>Anystina</taxon>
        <taxon>Parasitengona</taxon>
        <taxon>Trombidioidea</taxon>
        <taxon>Trombidiidae</taxon>
        <taxon>Dinothrombium</taxon>
    </lineage>
</organism>
<feature type="non-terminal residue" evidence="12">
    <location>
        <position position="188"/>
    </location>
</feature>
<evidence type="ECO:0000256" key="3">
    <source>
        <dbReference type="ARBA" id="ARBA00022475"/>
    </source>
</evidence>
<feature type="transmembrane region" description="Helical" evidence="10">
    <location>
        <begin position="110"/>
        <end position="130"/>
    </location>
</feature>
<dbReference type="InterPro" id="IPR000276">
    <property type="entry name" value="GPCR_Rhodpsn"/>
</dbReference>
<dbReference type="GO" id="GO:0007218">
    <property type="term" value="P:neuropeptide signaling pathway"/>
    <property type="evidence" value="ECO:0007669"/>
    <property type="project" value="TreeGrafter"/>
</dbReference>
<evidence type="ECO:0000256" key="10">
    <source>
        <dbReference type="SAM" id="Phobius"/>
    </source>
</evidence>
<dbReference type="OrthoDB" id="6410526at2759"/>
<comment type="similarity">
    <text evidence="2">Belongs to the G-protein coupled receptor 1 family.</text>
</comment>
<keyword evidence="6" id="KW-0297">G-protein coupled receptor</keyword>
<comment type="subcellular location">
    <subcellularLocation>
        <location evidence="1">Cell membrane</location>
        <topology evidence="1">Multi-pass membrane protein</topology>
    </subcellularLocation>
</comment>
<dbReference type="GO" id="GO:0005886">
    <property type="term" value="C:plasma membrane"/>
    <property type="evidence" value="ECO:0007669"/>
    <property type="project" value="UniProtKB-SubCell"/>
</dbReference>
<dbReference type="Proteomes" id="UP000285301">
    <property type="component" value="Unassembled WGS sequence"/>
</dbReference>
<comment type="caution">
    <text evidence="12">The sequence shown here is derived from an EMBL/GenBank/DDBJ whole genome shotgun (WGS) entry which is preliminary data.</text>
</comment>
<keyword evidence="9" id="KW-0807">Transducer</keyword>
<keyword evidence="3" id="KW-1003">Cell membrane</keyword>
<keyword evidence="13" id="KW-1185">Reference proteome</keyword>
<keyword evidence="8 12" id="KW-0675">Receptor</keyword>
<dbReference type="PANTHER" id="PTHR24230:SF163">
    <property type="entry name" value="CORAZONIN RECEPTOR, ISOFORM B"/>
    <property type="match status" value="1"/>
</dbReference>
<feature type="transmembrane region" description="Helical" evidence="10">
    <location>
        <begin position="69"/>
        <end position="90"/>
    </location>
</feature>
<evidence type="ECO:0000256" key="2">
    <source>
        <dbReference type="ARBA" id="ARBA00010663"/>
    </source>
</evidence>
<evidence type="ECO:0000256" key="6">
    <source>
        <dbReference type="ARBA" id="ARBA00023040"/>
    </source>
</evidence>
<dbReference type="Pfam" id="PF00001">
    <property type="entry name" value="7tm_1"/>
    <property type="match status" value="1"/>
</dbReference>
<dbReference type="Gene3D" id="1.20.1070.10">
    <property type="entry name" value="Rhodopsin 7-helix transmembrane proteins"/>
    <property type="match status" value="1"/>
</dbReference>
<keyword evidence="4 10" id="KW-0812">Transmembrane</keyword>
<dbReference type="EMBL" id="NCKU01003374">
    <property type="protein sequence ID" value="RWS07643.1"/>
    <property type="molecule type" value="Genomic_DNA"/>
</dbReference>
<dbReference type="AlphaFoldDB" id="A0A3S4QTM1"/>
<feature type="transmembrane region" description="Helical" evidence="10">
    <location>
        <begin position="38"/>
        <end position="57"/>
    </location>
</feature>
<accession>A0A3S4QTM1</accession>